<accession>A0A1R4FD51</accession>
<keyword evidence="5 6" id="KW-0472">Membrane</keyword>
<keyword evidence="3 6" id="KW-0812">Transmembrane</keyword>
<gene>
    <name evidence="7" type="ORF">FM111_04075</name>
</gene>
<organism evidence="7 8">
    <name type="scientific">Brevundimonas diminuta 3F5N</name>
    <dbReference type="NCBI Taxonomy" id="1255603"/>
    <lineage>
        <taxon>Bacteria</taxon>
        <taxon>Pseudomonadati</taxon>
        <taxon>Pseudomonadota</taxon>
        <taxon>Alphaproteobacteria</taxon>
        <taxon>Caulobacterales</taxon>
        <taxon>Caulobacteraceae</taxon>
        <taxon>Brevundimonas</taxon>
    </lineage>
</organism>
<dbReference type="GO" id="GO:0005886">
    <property type="term" value="C:plasma membrane"/>
    <property type="evidence" value="ECO:0007669"/>
    <property type="project" value="TreeGrafter"/>
</dbReference>
<feature type="transmembrane region" description="Helical" evidence="6">
    <location>
        <begin position="7"/>
        <end position="29"/>
    </location>
</feature>
<evidence type="ECO:0000313" key="7">
    <source>
        <dbReference type="EMBL" id="SJM53819.1"/>
    </source>
</evidence>
<evidence type="ECO:0000313" key="8">
    <source>
        <dbReference type="Proteomes" id="UP000195766"/>
    </source>
</evidence>
<evidence type="ECO:0000256" key="5">
    <source>
        <dbReference type="ARBA" id="ARBA00023136"/>
    </source>
</evidence>
<dbReference type="AlphaFoldDB" id="A0A1R4FD51"/>
<dbReference type="Proteomes" id="UP000195766">
    <property type="component" value="Unassembled WGS sequence"/>
</dbReference>
<dbReference type="EMBL" id="FUIE01000020">
    <property type="protein sequence ID" value="SJM53819.1"/>
    <property type="molecule type" value="Genomic_DNA"/>
</dbReference>
<feature type="transmembrane region" description="Helical" evidence="6">
    <location>
        <begin position="94"/>
        <end position="115"/>
    </location>
</feature>
<evidence type="ECO:0000256" key="4">
    <source>
        <dbReference type="ARBA" id="ARBA00022989"/>
    </source>
</evidence>
<dbReference type="RefSeq" id="WP_087139468.1">
    <property type="nucleotide sequence ID" value="NZ_FUIE01000020.1"/>
</dbReference>
<evidence type="ECO:0000256" key="3">
    <source>
        <dbReference type="ARBA" id="ARBA00022692"/>
    </source>
</evidence>
<reference evidence="7 8" key="1">
    <citation type="submission" date="2017-02" db="EMBL/GenBank/DDBJ databases">
        <authorList>
            <person name="Peterson S.W."/>
        </authorList>
    </citation>
    <scope>NUCLEOTIDE SEQUENCE [LARGE SCALE GENOMIC DNA]</scope>
    <source>
        <strain evidence="7 8">3F5N</strain>
    </source>
</reference>
<comment type="subcellular location">
    <subcellularLocation>
        <location evidence="1">Membrane</location>
        <topology evidence="1">Multi-pass membrane protein</topology>
    </subcellularLocation>
</comment>
<feature type="transmembrane region" description="Helical" evidence="6">
    <location>
        <begin position="65"/>
        <end position="88"/>
    </location>
</feature>
<dbReference type="PANTHER" id="PTHR43461">
    <property type="entry name" value="TRANSMEMBRANE PROTEIN 256"/>
    <property type="match status" value="1"/>
</dbReference>
<protein>
    <submittedName>
        <fullName evidence="7">COG2363</fullName>
    </submittedName>
</protein>
<dbReference type="InterPro" id="IPR006696">
    <property type="entry name" value="DUF423"/>
</dbReference>
<evidence type="ECO:0000256" key="6">
    <source>
        <dbReference type="SAM" id="Phobius"/>
    </source>
</evidence>
<dbReference type="OrthoDB" id="7173378at2"/>
<feature type="transmembrane region" description="Helical" evidence="6">
    <location>
        <begin position="41"/>
        <end position="58"/>
    </location>
</feature>
<dbReference type="Pfam" id="PF04241">
    <property type="entry name" value="DUF423"/>
    <property type="match status" value="1"/>
</dbReference>
<comment type="similarity">
    <text evidence="2">Belongs to the UPF0382 family.</text>
</comment>
<evidence type="ECO:0000256" key="1">
    <source>
        <dbReference type="ARBA" id="ARBA00004141"/>
    </source>
</evidence>
<keyword evidence="4 6" id="KW-1133">Transmembrane helix</keyword>
<evidence type="ECO:0000256" key="2">
    <source>
        <dbReference type="ARBA" id="ARBA00009694"/>
    </source>
</evidence>
<proteinExistence type="inferred from homology"/>
<name>A0A1R4FD51_BREDI</name>
<sequence>MSPDRKLLAFAGFNGAMAVALGAFAAHGAGPAIKTLLTTGGHYQMVHAALAAALALFGTSRLLSLAGWLASTGGLIFCLALAMIGLLSLPIMGAVAPVGGALMIAGWALLIFAAFQSNPAKA</sequence>
<dbReference type="PANTHER" id="PTHR43461:SF1">
    <property type="entry name" value="TRANSMEMBRANE PROTEIN 256"/>
    <property type="match status" value="1"/>
</dbReference>